<dbReference type="EMBL" id="BGPR01019936">
    <property type="protein sequence ID" value="GBN83377.1"/>
    <property type="molecule type" value="Genomic_DNA"/>
</dbReference>
<evidence type="ECO:0000313" key="2">
    <source>
        <dbReference type="Proteomes" id="UP000499080"/>
    </source>
</evidence>
<dbReference type="Proteomes" id="UP000499080">
    <property type="component" value="Unassembled WGS sequence"/>
</dbReference>
<keyword evidence="2" id="KW-1185">Reference proteome</keyword>
<reference evidence="1 2" key="1">
    <citation type="journal article" date="2019" name="Sci. Rep.">
        <title>Orb-weaving spider Araneus ventricosus genome elucidates the spidroin gene catalogue.</title>
        <authorList>
            <person name="Kono N."/>
            <person name="Nakamura H."/>
            <person name="Ohtoshi R."/>
            <person name="Moran D.A.P."/>
            <person name="Shinohara A."/>
            <person name="Yoshida Y."/>
            <person name="Fujiwara M."/>
            <person name="Mori M."/>
            <person name="Tomita M."/>
            <person name="Arakawa K."/>
        </authorList>
    </citation>
    <scope>NUCLEOTIDE SEQUENCE [LARGE SCALE GENOMIC DNA]</scope>
</reference>
<comment type="caution">
    <text evidence="1">The sequence shown here is derived from an EMBL/GenBank/DDBJ whole genome shotgun (WGS) entry which is preliminary data.</text>
</comment>
<sequence length="109" mass="11866">MLMMIPMNDDLVLQNIAICGRRHPTGRCLTTWPICIASLFMESTAASLSSVNHKKRCHLRFGGIPQVGVGPRGRFASPHYSWESTAASLSVNHEEGCASALCPNGRVIE</sequence>
<accession>A0A4Y2S5V1</accession>
<dbReference type="AlphaFoldDB" id="A0A4Y2S5V1"/>
<gene>
    <name evidence="1" type="ORF">AVEN_246202_1</name>
</gene>
<organism evidence="1 2">
    <name type="scientific">Araneus ventricosus</name>
    <name type="common">Orbweaver spider</name>
    <name type="synonym">Epeira ventricosa</name>
    <dbReference type="NCBI Taxonomy" id="182803"/>
    <lineage>
        <taxon>Eukaryota</taxon>
        <taxon>Metazoa</taxon>
        <taxon>Ecdysozoa</taxon>
        <taxon>Arthropoda</taxon>
        <taxon>Chelicerata</taxon>
        <taxon>Arachnida</taxon>
        <taxon>Araneae</taxon>
        <taxon>Araneomorphae</taxon>
        <taxon>Entelegynae</taxon>
        <taxon>Araneoidea</taxon>
        <taxon>Araneidae</taxon>
        <taxon>Araneus</taxon>
    </lineage>
</organism>
<name>A0A4Y2S5V1_ARAVE</name>
<evidence type="ECO:0000313" key="1">
    <source>
        <dbReference type="EMBL" id="GBN83377.1"/>
    </source>
</evidence>
<proteinExistence type="predicted"/>
<protein>
    <submittedName>
        <fullName evidence="1">Uncharacterized protein</fullName>
    </submittedName>
</protein>